<evidence type="ECO:0000313" key="3">
    <source>
        <dbReference type="EMBL" id="CAG5124000.1"/>
    </source>
</evidence>
<sequence length="409" mass="44609">MSSGGEKRGQKRSKAFYRKSAYGGGKRSRGGANVLEPGIRGFLVMCNSNESSAVKESYNILNEYADLLYGQEKAAESSGKNVTSGEEDSECEDVEKALKKEVDAIKNTASTQKRFQNVQTKAKNCVFIRTTIDDPVKMVVRLMEDIAEKGLKKARYAARMLPIIGTCKAHTSDIEKLAKDVLQPIFCKDNVDTPSSYTVLFKIRNNNANTCGKTSVIPAVTKAVSEINPAVKFSWTDFDVAVLVEVVCTVCCLGIAPAYTRLRKYNLQELQQGPKVRTSAEAAAELGSAEQGKPEKHEQCENIKQEKNDQCVMKPVENEQHETCVVNPLPSVVIGSAEKCDSADEVISDIKNFLPQEANSVMVCDDKTDGRQSEEVLEPGCLQSDSIPQSILSAAVDVSLNSQGVEEAS</sequence>
<dbReference type="GO" id="GO:0006400">
    <property type="term" value="P:tRNA modification"/>
    <property type="evidence" value="ECO:0007669"/>
    <property type="project" value="InterPro"/>
</dbReference>
<dbReference type="SUPFAM" id="SSF143437">
    <property type="entry name" value="THUMP domain-like"/>
    <property type="match status" value="1"/>
</dbReference>
<dbReference type="Proteomes" id="UP000678393">
    <property type="component" value="Unassembled WGS sequence"/>
</dbReference>
<dbReference type="Pfam" id="PF02926">
    <property type="entry name" value="THUMP"/>
    <property type="match status" value="1"/>
</dbReference>
<dbReference type="EMBL" id="CAJHNH020001670">
    <property type="protein sequence ID" value="CAG5124000.1"/>
    <property type="molecule type" value="Genomic_DNA"/>
</dbReference>
<dbReference type="InterPro" id="IPR004114">
    <property type="entry name" value="THUMP_dom"/>
</dbReference>
<feature type="region of interest" description="Disordered" evidence="1">
    <location>
        <begin position="1"/>
        <end position="30"/>
    </location>
</feature>
<dbReference type="AlphaFoldDB" id="A0A8S3Z8E3"/>
<dbReference type="PANTHER" id="PTHR13452">
    <property type="entry name" value="THUMP DOMAIN CONTAINING PROTEIN 1-RELATED"/>
    <property type="match status" value="1"/>
</dbReference>
<dbReference type="GO" id="GO:0003723">
    <property type="term" value="F:RNA binding"/>
    <property type="evidence" value="ECO:0007669"/>
    <property type="project" value="InterPro"/>
</dbReference>
<feature type="domain" description="THUMP" evidence="2">
    <location>
        <begin position="171"/>
        <end position="255"/>
    </location>
</feature>
<dbReference type="PANTHER" id="PTHR13452:SF10">
    <property type="entry name" value="THUMP DOMAIN-CONTAINING PROTEIN 1"/>
    <property type="match status" value="1"/>
</dbReference>
<evidence type="ECO:0000259" key="2">
    <source>
        <dbReference type="Pfam" id="PF02926"/>
    </source>
</evidence>
<proteinExistence type="predicted"/>
<name>A0A8S3Z8E3_9EUPU</name>
<evidence type="ECO:0000256" key="1">
    <source>
        <dbReference type="SAM" id="MobiDB-lite"/>
    </source>
</evidence>
<evidence type="ECO:0000313" key="4">
    <source>
        <dbReference type="Proteomes" id="UP000678393"/>
    </source>
</evidence>
<comment type="caution">
    <text evidence="3">The sequence shown here is derived from an EMBL/GenBank/DDBJ whole genome shotgun (WGS) entry which is preliminary data.</text>
</comment>
<organism evidence="3 4">
    <name type="scientific">Candidula unifasciata</name>
    <dbReference type="NCBI Taxonomy" id="100452"/>
    <lineage>
        <taxon>Eukaryota</taxon>
        <taxon>Metazoa</taxon>
        <taxon>Spiralia</taxon>
        <taxon>Lophotrochozoa</taxon>
        <taxon>Mollusca</taxon>
        <taxon>Gastropoda</taxon>
        <taxon>Heterobranchia</taxon>
        <taxon>Euthyneura</taxon>
        <taxon>Panpulmonata</taxon>
        <taxon>Eupulmonata</taxon>
        <taxon>Stylommatophora</taxon>
        <taxon>Helicina</taxon>
        <taxon>Helicoidea</taxon>
        <taxon>Geomitridae</taxon>
        <taxon>Candidula</taxon>
    </lineage>
</organism>
<gene>
    <name evidence="3" type="ORF">CUNI_LOCUS9558</name>
</gene>
<accession>A0A8S3Z8E3</accession>
<dbReference type="InterPro" id="IPR040183">
    <property type="entry name" value="THUMPD1-like"/>
</dbReference>
<reference evidence="3" key="1">
    <citation type="submission" date="2021-04" db="EMBL/GenBank/DDBJ databases">
        <authorList>
            <consortium name="Molecular Ecology Group"/>
        </authorList>
    </citation>
    <scope>NUCLEOTIDE SEQUENCE</scope>
</reference>
<dbReference type="Gene3D" id="3.30.2300.10">
    <property type="entry name" value="THUMP superfamily"/>
    <property type="match status" value="1"/>
</dbReference>
<dbReference type="CDD" id="cd11717">
    <property type="entry name" value="THUMP_THUMPD1_like"/>
    <property type="match status" value="1"/>
</dbReference>
<keyword evidence="4" id="KW-1185">Reference proteome</keyword>
<protein>
    <recommendedName>
        <fullName evidence="2">THUMP domain-containing protein</fullName>
    </recommendedName>
</protein>
<dbReference type="OrthoDB" id="367221at2759"/>